<dbReference type="EMBL" id="PNBA02000009">
    <property type="protein sequence ID" value="KAG6414019.1"/>
    <property type="molecule type" value="Genomic_DNA"/>
</dbReference>
<gene>
    <name evidence="2" type="ORF">SASPL_126735</name>
</gene>
<comment type="caution">
    <text evidence="2">The sequence shown here is derived from an EMBL/GenBank/DDBJ whole genome shotgun (WGS) entry which is preliminary data.</text>
</comment>
<evidence type="ECO:0000313" key="2">
    <source>
        <dbReference type="EMBL" id="KAG6414019.1"/>
    </source>
</evidence>
<dbReference type="Proteomes" id="UP000298416">
    <property type="component" value="Unassembled WGS sequence"/>
</dbReference>
<accession>A0A8X8XJE5</accession>
<feature type="region of interest" description="Disordered" evidence="1">
    <location>
        <begin position="43"/>
        <end position="72"/>
    </location>
</feature>
<reference evidence="2" key="1">
    <citation type="submission" date="2018-01" db="EMBL/GenBank/DDBJ databases">
        <authorList>
            <person name="Mao J.F."/>
        </authorList>
    </citation>
    <scope>NUCLEOTIDE SEQUENCE</scope>
    <source>
        <strain evidence="2">Huo1</strain>
        <tissue evidence="2">Leaf</tissue>
    </source>
</reference>
<name>A0A8X8XJE5_SALSN</name>
<evidence type="ECO:0000256" key="1">
    <source>
        <dbReference type="SAM" id="MobiDB-lite"/>
    </source>
</evidence>
<protein>
    <submittedName>
        <fullName evidence="2">Uncharacterized protein</fullName>
    </submittedName>
</protein>
<dbReference type="AlphaFoldDB" id="A0A8X8XJE5"/>
<proteinExistence type="predicted"/>
<sequence length="91" mass="10122">MDENEFRQLLELFPIVRSTDYCVSLSLSLSLSHTHTHTHTLAASEFSSQLSGPAPSQELKERQDGCSTEDNNGEAFRLIGRETLVVTKILS</sequence>
<reference evidence="2" key="2">
    <citation type="submission" date="2020-08" db="EMBL/GenBank/DDBJ databases">
        <title>Plant Genome Project.</title>
        <authorList>
            <person name="Zhang R.-G."/>
        </authorList>
    </citation>
    <scope>NUCLEOTIDE SEQUENCE</scope>
    <source>
        <strain evidence="2">Huo1</strain>
        <tissue evidence="2">Leaf</tissue>
    </source>
</reference>
<organism evidence="2">
    <name type="scientific">Salvia splendens</name>
    <name type="common">Scarlet sage</name>
    <dbReference type="NCBI Taxonomy" id="180675"/>
    <lineage>
        <taxon>Eukaryota</taxon>
        <taxon>Viridiplantae</taxon>
        <taxon>Streptophyta</taxon>
        <taxon>Embryophyta</taxon>
        <taxon>Tracheophyta</taxon>
        <taxon>Spermatophyta</taxon>
        <taxon>Magnoliopsida</taxon>
        <taxon>eudicotyledons</taxon>
        <taxon>Gunneridae</taxon>
        <taxon>Pentapetalae</taxon>
        <taxon>asterids</taxon>
        <taxon>lamiids</taxon>
        <taxon>Lamiales</taxon>
        <taxon>Lamiaceae</taxon>
        <taxon>Nepetoideae</taxon>
        <taxon>Mentheae</taxon>
        <taxon>Salviinae</taxon>
        <taxon>Salvia</taxon>
        <taxon>Salvia subgen. Calosphace</taxon>
        <taxon>core Calosphace</taxon>
    </lineage>
</organism>
<keyword evidence="3" id="KW-1185">Reference proteome</keyword>
<evidence type="ECO:0000313" key="3">
    <source>
        <dbReference type="Proteomes" id="UP000298416"/>
    </source>
</evidence>